<evidence type="ECO:0000313" key="1">
    <source>
        <dbReference type="Ensembl" id="ENSCUSP00005015676.1"/>
    </source>
</evidence>
<reference evidence="1" key="2">
    <citation type="submission" date="2025-08" db="UniProtKB">
        <authorList>
            <consortium name="Ensembl"/>
        </authorList>
    </citation>
    <scope>IDENTIFICATION</scope>
</reference>
<proteinExistence type="predicted"/>
<dbReference type="Ensembl" id="ENSCUST00005016276.1">
    <property type="protein sequence ID" value="ENSCUSP00005015676.1"/>
    <property type="gene ID" value="ENSCUSG00005010067.1"/>
</dbReference>
<dbReference type="AlphaFoldDB" id="A0A8C3UMQ2"/>
<reference evidence="1" key="3">
    <citation type="submission" date="2025-09" db="UniProtKB">
        <authorList>
            <consortium name="Ensembl"/>
        </authorList>
    </citation>
    <scope>IDENTIFICATION</scope>
</reference>
<name>A0A8C3UMQ2_CATUS</name>
<sequence length="101" mass="10642">VTILMPLSSQALVCTSRSPEALTGFRSSSNGGCEAAPVEQWALQGDSTIWCLQPCGLTESESIFLLYGTRAVSEKEIMKASFFPCICSLAAPALAVLQPGT</sequence>
<organism evidence="1 2">
    <name type="scientific">Catharus ustulatus</name>
    <name type="common">Russet-backed thrush</name>
    <name type="synonym">Hylocichla ustulatus</name>
    <dbReference type="NCBI Taxonomy" id="91951"/>
    <lineage>
        <taxon>Eukaryota</taxon>
        <taxon>Metazoa</taxon>
        <taxon>Chordata</taxon>
        <taxon>Craniata</taxon>
        <taxon>Vertebrata</taxon>
        <taxon>Euteleostomi</taxon>
        <taxon>Archelosauria</taxon>
        <taxon>Archosauria</taxon>
        <taxon>Dinosauria</taxon>
        <taxon>Saurischia</taxon>
        <taxon>Theropoda</taxon>
        <taxon>Coelurosauria</taxon>
        <taxon>Aves</taxon>
        <taxon>Neognathae</taxon>
        <taxon>Neoaves</taxon>
        <taxon>Telluraves</taxon>
        <taxon>Australaves</taxon>
        <taxon>Passeriformes</taxon>
        <taxon>Turdidae</taxon>
        <taxon>Catharus</taxon>
    </lineage>
</organism>
<protein>
    <submittedName>
        <fullName evidence="1">Uncharacterized protein</fullName>
    </submittedName>
</protein>
<accession>A0A8C3UMQ2</accession>
<reference evidence="1" key="1">
    <citation type="submission" date="2020-10" db="EMBL/GenBank/DDBJ databases">
        <title>Catharus ustulatus (Swainson's thrush) genome, bCatUst1, primary haplotype v2.</title>
        <authorList>
            <person name="Delmore K."/>
            <person name="Vafadar M."/>
            <person name="Formenti G."/>
            <person name="Chow W."/>
            <person name="Pelan S."/>
            <person name="Howe K."/>
            <person name="Rhie A."/>
            <person name="Mountcastle J."/>
            <person name="Haase B."/>
            <person name="Fedrigo O."/>
            <person name="Jarvis E.D."/>
        </authorList>
    </citation>
    <scope>NUCLEOTIDE SEQUENCE [LARGE SCALE GENOMIC DNA]</scope>
</reference>
<keyword evidence="2" id="KW-1185">Reference proteome</keyword>
<dbReference type="Proteomes" id="UP000694563">
    <property type="component" value="Chromosome 6"/>
</dbReference>
<evidence type="ECO:0000313" key="2">
    <source>
        <dbReference type="Proteomes" id="UP000694563"/>
    </source>
</evidence>